<evidence type="ECO:0000313" key="12">
    <source>
        <dbReference type="EMBL" id="KAI6657424.1"/>
    </source>
</evidence>
<organism evidence="12 13">
    <name type="scientific">Oopsacas minuta</name>
    <dbReference type="NCBI Taxonomy" id="111878"/>
    <lineage>
        <taxon>Eukaryota</taxon>
        <taxon>Metazoa</taxon>
        <taxon>Porifera</taxon>
        <taxon>Hexactinellida</taxon>
        <taxon>Hexasterophora</taxon>
        <taxon>Lyssacinosida</taxon>
        <taxon>Leucopsacidae</taxon>
        <taxon>Oopsacas</taxon>
    </lineage>
</organism>
<evidence type="ECO:0000256" key="6">
    <source>
        <dbReference type="ARBA" id="ARBA00023136"/>
    </source>
</evidence>
<comment type="caution">
    <text evidence="12">The sequence shown here is derived from an EMBL/GenBank/DDBJ whole genome shotgun (WGS) entry which is preliminary data.</text>
</comment>
<evidence type="ECO:0000256" key="7">
    <source>
        <dbReference type="ARBA" id="ARBA00023180"/>
    </source>
</evidence>
<dbReference type="InterPro" id="IPR049452">
    <property type="entry name" value="Anoctamin_TM"/>
</dbReference>
<dbReference type="EMBL" id="JAKMXF010000111">
    <property type="protein sequence ID" value="KAI6657424.1"/>
    <property type="molecule type" value="Genomic_DNA"/>
</dbReference>
<evidence type="ECO:0000256" key="1">
    <source>
        <dbReference type="ARBA" id="ARBA00004651"/>
    </source>
</evidence>
<feature type="transmembrane region" description="Helical" evidence="8">
    <location>
        <begin position="798"/>
        <end position="821"/>
    </location>
</feature>
<feature type="transmembrane region" description="Helical" evidence="8">
    <location>
        <begin position="607"/>
        <end position="634"/>
    </location>
</feature>
<feature type="domain" description="Anoctamin dimerisation" evidence="11">
    <location>
        <begin position="194"/>
        <end position="376"/>
    </location>
</feature>
<feature type="domain" description="Anoctamin transmembrane" evidence="10">
    <location>
        <begin position="379"/>
        <end position="1170"/>
    </location>
</feature>
<feature type="region of interest" description="Disordered" evidence="9">
    <location>
        <begin position="178"/>
        <end position="198"/>
    </location>
</feature>
<dbReference type="AlphaFoldDB" id="A0AAV7KBG5"/>
<proteinExistence type="inferred from homology"/>
<keyword evidence="7" id="KW-0325">Glycoprotein</keyword>
<dbReference type="PANTHER" id="PTHR12308:SF84">
    <property type="entry name" value="ANOCTAMIN"/>
    <property type="match status" value="1"/>
</dbReference>
<comment type="similarity">
    <text evidence="2 8">Belongs to the anoctamin family.</text>
</comment>
<reference evidence="12 13" key="1">
    <citation type="journal article" date="2023" name="BMC Biol.">
        <title>The compact genome of the sponge Oopsacas minuta (Hexactinellida) is lacking key metazoan core genes.</title>
        <authorList>
            <person name="Santini S."/>
            <person name="Schenkelaars Q."/>
            <person name="Jourda C."/>
            <person name="Duchesne M."/>
            <person name="Belahbib H."/>
            <person name="Rocher C."/>
            <person name="Selva M."/>
            <person name="Riesgo A."/>
            <person name="Vervoort M."/>
            <person name="Leys S.P."/>
            <person name="Kodjabachian L."/>
            <person name="Le Bivic A."/>
            <person name="Borchiellini C."/>
            <person name="Claverie J.M."/>
            <person name="Renard E."/>
        </authorList>
    </citation>
    <scope>NUCLEOTIDE SEQUENCE [LARGE SCALE GENOMIC DNA]</scope>
    <source>
        <strain evidence="12">SPO-2</strain>
    </source>
</reference>
<evidence type="ECO:0000256" key="4">
    <source>
        <dbReference type="ARBA" id="ARBA00022692"/>
    </source>
</evidence>
<name>A0AAV7KBG5_9METZ</name>
<dbReference type="InterPro" id="IPR007632">
    <property type="entry name" value="Anoctamin"/>
</dbReference>
<dbReference type="GO" id="GO:0005254">
    <property type="term" value="F:chloride channel activity"/>
    <property type="evidence" value="ECO:0007669"/>
    <property type="project" value="TreeGrafter"/>
</dbReference>
<evidence type="ECO:0000256" key="3">
    <source>
        <dbReference type="ARBA" id="ARBA00022475"/>
    </source>
</evidence>
<dbReference type="PANTHER" id="PTHR12308">
    <property type="entry name" value="ANOCTAMIN"/>
    <property type="match status" value="1"/>
</dbReference>
<sequence length="1202" mass="138879">MTEHKLGFDNILGDLSVSNEDKLTYPMLEPEKEIARAPPEITIDTGAREYARESKVSLGLGEVHPHLVMAFSDVYEMDVCNDNEVDQPSSHHTQFFEDGHRRIDYILVYQDHVAKRDEKHSDDFENRAKKRDFFHKELEKIGLKLETAQQDSNEDESTGQGLKTIGNWTNKSIDRLRTRTTSQQAGGEEIPSTPTKKSNPFHFVKLHAPWHVLCTFAEELHLYAPIKDTESGDNKKINRTLWDRLGCRKIFRFTVPEIPDRLEIPEAPTQIFIKSKLTKYLNHDDIDNFFSPAQRALIVNYILNKTPYHIENEEVRLGINRLLRNKTYIDAFPLHEGNFKLTREERENNQAMSERQFLYHNWGSPTVNAFFKTQPLDQIRHYFGEKIAFYFAWLGFYTKWLHFATIIGLAVFIVSLYTIGVNPIAEEVCNVTNWNERKLFYMCPRCAQACDFTSLASSCISYRFSLMFDYWGTVVFAIAMSLWAVFFLEFWKRQQFYLQYEWDVLEYEVVEETVRPEFETKMRRVWEKAKDNQRKDKIRYENPITKTIEFFQEDYKIKAKFAATLTALGTLVAVVVAIVVGVIFYRAAVSPLIAAATSRASSENLTALSQFLSIFGGLLVSTSGALIQLIFIFIMNKVYEKIAVFLTAWELHRTQSEHEDSFTVKMYLFQFVNFYSSLFYIAFFKGRILVHFPGRDYGEWRGLEQCAAYGCLLELTIQLITIFILKQTLNNFVELGIPLIKIVIKYIKLYLSKRSTVPGEDKDQEGIRKKLAATTPWGRDYQLAPERDHGLFWEYLELVIQFGFVTIFAAAFPLAPFFALFNNYFEIRIDASKFCILTRRPLALKSQDIGPWYSILDIISKIAVVTNAFLIPFTGGFIDRILYQGETSMGVNGLNGFLNVTLNRIPIHNFILTEDFPEFSSRSINVILNDESTPLYKPYFDQTSYYCTNGCDRFVEVNATISTKNSLTTCCEYLRNQTTIPANAGQNSGFRNGSCLNDGVQHCCVNSADNNTNAMVARRYLNTTGLLQNSTSCCNALDRQNMFSQGDRFSLASGIYYKIDTNGRLDEDSPRNGLATEPTKLMAGSPNFIPGEYYDGCNVNIINRQIECRYRPTYQLNPYADQTEQIIYYRTMMVRLLFTVVFEHIIFATVVLVAFLVPDIPAEIKDQLYREKYLAKYAEYEDERKKRKIQEQEEELNFQASP</sequence>
<keyword evidence="13" id="KW-1185">Reference proteome</keyword>
<dbReference type="Pfam" id="PF04547">
    <property type="entry name" value="Anoctamin"/>
    <property type="match status" value="1"/>
</dbReference>
<comment type="subcellular location">
    <subcellularLocation>
        <location evidence="1">Cell membrane</location>
        <topology evidence="1">Multi-pass membrane protein</topology>
    </subcellularLocation>
    <subcellularLocation>
        <location evidence="8">Membrane</location>
        <topology evidence="8">Multi-pass membrane protein</topology>
    </subcellularLocation>
</comment>
<dbReference type="GO" id="GO:0046983">
    <property type="term" value="F:protein dimerization activity"/>
    <property type="evidence" value="ECO:0007669"/>
    <property type="project" value="InterPro"/>
</dbReference>
<comment type="caution">
    <text evidence="8">Lacks conserved residue(s) required for the propagation of feature annotation.</text>
</comment>
<feature type="transmembrane region" description="Helical" evidence="8">
    <location>
        <begin position="667"/>
        <end position="687"/>
    </location>
</feature>
<dbReference type="GO" id="GO:0005886">
    <property type="term" value="C:plasma membrane"/>
    <property type="evidence" value="ECO:0007669"/>
    <property type="project" value="UniProtKB-SubCell"/>
</dbReference>
<evidence type="ECO:0000259" key="11">
    <source>
        <dbReference type="Pfam" id="PF16178"/>
    </source>
</evidence>
<dbReference type="Proteomes" id="UP001165289">
    <property type="component" value="Unassembled WGS sequence"/>
</dbReference>
<keyword evidence="4 8" id="KW-0812">Transmembrane</keyword>
<feature type="transmembrane region" description="Helical" evidence="8">
    <location>
        <begin position="1136"/>
        <end position="1157"/>
    </location>
</feature>
<feature type="transmembrane region" description="Helical" evidence="8">
    <location>
        <begin position="400"/>
        <end position="419"/>
    </location>
</feature>
<dbReference type="InterPro" id="IPR032394">
    <property type="entry name" value="Anoct_dimer"/>
</dbReference>
<protein>
    <recommendedName>
        <fullName evidence="8">Anoctamin</fullName>
    </recommendedName>
</protein>
<feature type="transmembrane region" description="Helical" evidence="8">
    <location>
        <begin position="561"/>
        <end position="587"/>
    </location>
</feature>
<evidence type="ECO:0000256" key="8">
    <source>
        <dbReference type="RuleBase" id="RU280814"/>
    </source>
</evidence>
<feature type="transmembrane region" description="Helical" evidence="8">
    <location>
        <begin position="470"/>
        <end position="491"/>
    </location>
</feature>
<keyword evidence="5 8" id="KW-1133">Transmembrane helix</keyword>
<gene>
    <name evidence="12" type="ORF">LOD99_170</name>
</gene>
<keyword evidence="3" id="KW-1003">Cell membrane</keyword>
<accession>A0AAV7KBG5</accession>
<evidence type="ECO:0000313" key="13">
    <source>
        <dbReference type="Proteomes" id="UP001165289"/>
    </source>
</evidence>
<dbReference type="Pfam" id="PF16178">
    <property type="entry name" value="Anoct_dimer"/>
    <property type="match status" value="2"/>
</dbReference>
<evidence type="ECO:0000259" key="10">
    <source>
        <dbReference type="Pfam" id="PF04547"/>
    </source>
</evidence>
<feature type="domain" description="Anoctamin dimerisation" evidence="11">
    <location>
        <begin position="95"/>
        <end position="153"/>
    </location>
</feature>
<evidence type="ECO:0000256" key="9">
    <source>
        <dbReference type="SAM" id="MobiDB-lite"/>
    </source>
</evidence>
<evidence type="ECO:0000256" key="5">
    <source>
        <dbReference type="ARBA" id="ARBA00022989"/>
    </source>
</evidence>
<keyword evidence="6 8" id="KW-0472">Membrane</keyword>
<evidence type="ECO:0000256" key="2">
    <source>
        <dbReference type="ARBA" id="ARBA00009671"/>
    </source>
</evidence>